<comment type="caution">
    <text evidence="1">The sequence shown here is derived from an EMBL/GenBank/DDBJ whole genome shotgun (WGS) entry which is preliminary data.</text>
</comment>
<evidence type="ECO:0000313" key="1">
    <source>
        <dbReference type="EMBL" id="KAK7359853.1"/>
    </source>
</evidence>
<protein>
    <submittedName>
        <fullName evidence="1">Uncharacterized protein</fullName>
    </submittedName>
</protein>
<accession>A0AAN9RAN2</accession>
<proteinExistence type="predicted"/>
<evidence type="ECO:0000313" key="2">
    <source>
        <dbReference type="Proteomes" id="UP001367508"/>
    </source>
</evidence>
<keyword evidence="2" id="KW-1185">Reference proteome</keyword>
<dbReference type="Proteomes" id="UP001367508">
    <property type="component" value="Unassembled WGS sequence"/>
</dbReference>
<organism evidence="1 2">
    <name type="scientific">Canavalia gladiata</name>
    <name type="common">Sword bean</name>
    <name type="synonym">Dolichos gladiatus</name>
    <dbReference type="NCBI Taxonomy" id="3824"/>
    <lineage>
        <taxon>Eukaryota</taxon>
        <taxon>Viridiplantae</taxon>
        <taxon>Streptophyta</taxon>
        <taxon>Embryophyta</taxon>
        <taxon>Tracheophyta</taxon>
        <taxon>Spermatophyta</taxon>
        <taxon>Magnoliopsida</taxon>
        <taxon>eudicotyledons</taxon>
        <taxon>Gunneridae</taxon>
        <taxon>Pentapetalae</taxon>
        <taxon>rosids</taxon>
        <taxon>fabids</taxon>
        <taxon>Fabales</taxon>
        <taxon>Fabaceae</taxon>
        <taxon>Papilionoideae</taxon>
        <taxon>50 kb inversion clade</taxon>
        <taxon>NPAAA clade</taxon>
        <taxon>indigoferoid/millettioid clade</taxon>
        <taxon>Phaseoleae</taxon>
        <taxon>Canavalia</taxon>
    </lineage>
</organism>
<gene>
    <name evidence="1" type="ORF">VNO77_01818</name>
</gene>
<dbReference type="AlphaFoldDB" id="A0AAN9RAN2"/>
<name>A0AAN9RAN2_CANGL</name>
<sequence length="101" mass="11121">MVAYEPKGNSMSCAIQDSNAKTISSSFPYLNSVKSLGIRDIDLQKYADQNIMADWSLMALKTTVTETTKLKLIDSEGQLASVLPIAKMLYLFPILQIDSEG</sequence>
<reference evidence="1 2" key="1">
    <citation type="submission" date="2024-01" db="EMBL/GenBank/DDBJ databases">
        <title>The genomes of 5 underutilized Papilionoideae crops provide insights into root nodulation and disease resistanc.</title>
        <authorList>
            <person name="Jiang F."/>
        </authorList>
    </citation>
    <scope>NUCLEOTIDE SEQUENCE [LARGE SCALE GENOMIC DNA]</scope>
    <source>
        <strain evidence="1">LVBAO_FW01</strain>
        <tissue evidence="1">Leaves</tissue>
    </source>
</reference>
<dbReference type="EMBL" id="JAYMYQ010000001">
    <property type="protein sequence ID" value="KAK7359853.1"/>
    <property type="molecule type" value="Genomic_DNA"/>
</dbReference>